<sequence length="134" mass="15150">IDANEGITLVSTHDDAEMFDTDKDLHGEDVFVARQNENVVEKEVDVAQVQLKHTKPKAKAKGIVFHKPEESTTTITATIPKPKSLTKGKAIMIEEPMKLKKKDQIMLDKEVALKLQAKFDNEQRLAREKAQKEE</sequence>
<name>A0A699T969_TANCI</name>
<evidence type="ECO:0000313" key="1">
    <source>
        <dbReference type="EMBL" id="GFD07085.1"/>
    </source>
</evidence>
<comment type="caution">
    <text evidence="1">The sequence shown here is derived from an EMBL/GenBank/DDBJ whole genome shotgun (WGS) entry which is preliminary data.</text>
</comment>
<dbReference type="EMBL" id="BKCJ011229198">
    <property type="protein sequence ID" value="GFD07085.1"/>
    <property type="molecule type" value="Genomic_DNA"/>
</dbReference>
<organism evidence="1">
    <name type="scientific">Tanacetum cinerariifolium</name>
    <name type="common">Dalmatian daisy</name>
    <name type="synonym">Chrysanthemum cinerariifolium</name>
    <dbReference type="NCBI Taxonomy" id="118510"/>
    <lineage>
        <taxon>Eukaryota</taxon>
        <taxon>Viridiplantae</taxon>
        <taxon>Streptophyta</taxon>
        <taxon>Embryophyta</taxon>
        <taxon>Tracheophyta</taxon>
        <taxon>Spermatophyta</taxon>
        <taxon>Magnoliopsida</taxon>
        <taxon>eudicotyledons</taxon>
        <taxon>Gunneridae</taxon>
        <taxon>Pentapetalae</taxon>
        <taxon>asterids</taxon>
        <taxon>campanulids</taxon>
        <taxon>Asterales</taxon>
        <taxon>Asteraceae</taxon>
        <taxon>Asteroideae</taxon>
        <taxon>Anthemideae</taxon>
        <taxon>Anthemidinae</taxon>
        <taxon>Tanacetum</taxon>
    </lineage>
</organism>
<protein>
    <submittedName>
        <fullName evidence="1">Uncharacterized protein</fullName>
    </submittedName>
</protein>
<dbReference type="AlphaFoldDB" id="A0A699T969"/>
<accession>A0A699T969</accession>
<feature type="non-terminal residue" evidence="1">
    <location>
        <position position="1"/>
    </location>
</feature>
<reference evidence="1" key="1">
    <citation type="journal article" date="2019" name="Sci. Rep.">
        <title>Draft genome of Tanacetum cinerariifolium, the natural source of mosquito coil.</title>
        <authorList>
            <person name="Yamashiro T."/>
            <person name="Shiraishi A."/>
            <person name="Satake H."/>
            <person name="Nakayama K."/>
        </authorList>
    </citation>
    <scope>NUCLEOTIDE SEQUENCE</scope>
</reference>
<proteinExistence type="predicted"/>
<gene>
    <name evidence="1" type="ORF">Tci_879054</name>
</gene>